<evidence type="ECO:0000313" key="3">
    <source>
        <dbReference type="EMBL" id="KAK7235963.1"/>
    </source>
</evidence>
<dbReference type="EMBL" id="JBBJCI010000288">
    <property type="protein sequence ID" value="KAK7235963.1"/>
    <property type="molecule type" value="Genomic_DNA"/>
</dbReference>
<gene>
    <name evidence="3" type="ORF">SO694_00065168</name>
</gene>
<dbReference type="PANTHER" id="PTHR31563:SF10">
    <property type="entry name" value="ION CHANNEL POLLUX-RELATED"/>
    <property type="match status" value="1"/>
</dbReference>
<feature type="region of interest" description="Disordered" evidence="1">
    <location>
        <begin position="849"/>
        <end position="869"/>
    </location>
</feature>
<organism evidence="3 4">
    <name type="scientific">Aureococcus anophagefferens</name>
    <name type="common">Harmful bloom alga</name>
    <dbReference type="NCBI Taxonomy" id="44056"/>
    <lineage>
        <taxon>Eukaryota</taxon>
        <taxon>Sar</taxon>
        <taxon>Stramenopiles</taxon>
        <taxon>Ochrophyta</taxon>
        <taxon>Pelagophyceae</taxon>
        <taxon>Pelagomonadales</taxon>
        <taxon>Pelagomonadaceae</taxon>
        <taxon>Aureococcus</taxon>
    </lineage>
</organism>
<comment type="caution">
    <text evidence="3">The sequence shown here is derived from an EMBL/GenBank/DDBJ whole genome shotgun (WGS) entry which is preliminary data.</text>
</comment>
<evidence type="ECO:0000256" key="2">
    <source>
        <dbReference type="SAM" id="Phobius"/>
    </source>
</evidence>
<evidence type="ECO:0000256" key="1">
    <source>
        <dbReference type="SAM" id="MobiDB-lite"/>
    </source>
</evidence>
<name>A0ABR1FQV7_AURAN</name>
<keyword evidence="2" id="KW-0472">Membrane</keyword>
<feature type="transmembrane region" description="Helical" evidence="2">
    <location>
        <begin position="199"/>
        <end position="219"/>
    </location>
</feature>
<dbReference type="PANTHER" id="PTHR31563">
    <property type="entry name" value="ION CHANNEL POLLUX-RELATED"/>
    <property type="match status" value="1"/>
</dbReference>
<dbReference type="InterPro" id="IPR044849">
    <property type="entry name" value="CASTOR/POLLUX/SYM8-like"/>
</dbReference>
<accession>A0ABR1FQV7</accession>
<evidence type="ECO:0008006" key="5">
    <source>
        <dbReference type="Google" id="ProtNLM"/>
    </source>
</evidence>
<evidence type="ECO:0000313" key="4">
    <source>
        <dbReference type="Proteomes" id="UP001363151"/>
    </source>
</evidence>
<keyword evidence="2" id="KW-1133">Transmembrane helix</keyword>
<proteinExistence type="predicted"/>
<keyword evidence="4" id="KW-1185">Reference proteome</keyword>
<dbReference type="Gene3D" id="3.40.50.720">
    <property type="entry name" value="NAD(P)-binding Rossmann-like Domain"/>
    <property type="match status" value="1"/>
</dbReference>
<sequence>MVKLSERRLPATSHIDEIVRSASLRVKVGSMDDAARQASRLGEAPKVAPEGMVDHGHDFVSEIEAALRSAGGQLLQDRDADSFRSLPDRLAYFCENLIAMNSFAAFYILATAFVVLVFAHAGGWYLLLRYERDAPLRDGGYAGGERRLSNRGALNRGDMAAVRDTLGYKSFSDSVWMALQVLASAGSDPSLPTLALLRCVYLSMIICGLVVFAVLVGFITESVESFMRSLAAGRTKVVEHGHALILGTSEATPRVVTQLALMRKRYQKVNETWGRRLFPWRRAPPSTPLLSKPVVIMTRTMDKEALESVIGEAFTSRSISRTRTRIGRDIVCRVGDPASAKDLARVSADAAARVLIMMSEQDEIEEAETRGKISNGASLRTLLALRHVLFTSANHSPTRSVVAQILKPSIQIEAASFRDARGYPLVKPLDMGVFLNSLLFSCASQQGLSLVLMELLDCEGAAFQRRRATLFCGGVVGLTVAAADDLLDRGSIIAVSSSLPGAKPELCPPPDTVIKAEDVVIFVAETSTPKATPRDAAFVSTRAEAARRLKATQDETRSRLRRTSSAVLRGARYILVCGWRPVWTDEAHRLRDRVYQLLDGATPGSQIIFANGLPELTFRELMTGACGFRDVSGADDAVFETALGVRIRHVHGDAADVALLRRIVMNIPIETAIVLGTNARALGDPLAPKMRDTRVLNILLTLRHLRAASPFAAEHMHVIGENAIDETRMLALTPESGREPDFINTQAIFARALALSLAYPIMGAVVRDVFDISSPTSIKLVAANRFAPLDTATTWGAVKQVVRDAAPEPGHLVPLGLVSARSLGPELGLSEADGVTLRAGDLIAVAYKAPSASPPSPRSDSSDDDGDAVSLVYDSYKGAADREMTRLERDHEFG</sequence>
<reference evidence="3 4" key="1">
    <citation type="submission" date="2024-03" db="EMBL/GenBank/DDBJ databases">
        <title>Aureococcus anophagefferens CCMP1851 and Kratosvirus quantuckense: Draft genome of a second virus-susceptible host strain in the model system.</title>
        <authorList>
            <person name="Chase E."/>
            <person name="Truchon A.R."/>
            <person name="Schepens W."/>
            <person name="Wilhelm S.W."/>
        </authorList>
    </citation>
    <scope>NUCLEOTIDE SEQUENCE [LARGE SCALE GENOMIC DNA]</scope>
    <source>
        <strain evidence="3 4">CCMP1851</strain>
    </source>
</reference>
<protein>
    <recommendedName>
        <fullName evidence="5">Ion transport domain-containing protein</fullName>
    </recommendedName>
</protein>
<feature type="transmembrane region" description="Helical" evidence="2">
    <location>
        <begin position="105"/>
        <end position="127"/>
    </location>
</feature>
<keyword evidence="2" id="KW-0812">Transmembrane</keyword>
<dbReference type="SUPFAM" id="SSF81324">
    <property type="entry name" value="Voltage-gated potassium channels"/>
    <property type="match status" value="1"/>
</dbReference>
<dbReference type="Proteomes" id="UP001363151">
    <property type="component" value="Unassembled WGS sequence"/>
</dbReference>